<dbReference type="RefSeq" id="WP_193904154.1">
    <property type="nucleotide sequence ID" value="NZ_CP063453.1"/>
</dbReference>
<name>A0A7M2XVT2_9NOCA</name>
<protein>
    <submittedName>
        <fullName evidence="1">Uncharacterized protein</fullName>
    </submittedName>
</protein>
<geneLocation type="plasmid" evidence="1 2">
    <name>pSID</name>
</geneLocation>
<accession>A0A7M2XVT2</accession>
<sequence length="106" mass="11331">MPQRDSIVVLTESEAAVVTAATNNDHIKEAIKALNARITENSAAMKSTRSGPKTSEEFEKARNAAQENLQLLEALPESEGKAALVNELKQAAVLFDEGLAMHGQGN</sequence>
<gene>
    <name evidence="1" type="ORF">INP59_27360</name>
</gene>
<proteinExistence type="predicted"/>
<dbReference type="EMBL" id="CP063453">
    <property type="protein sequence ID" value="QOW01876.1"/>
    <property type="molecule type" value="Genomic_DNA"/>
</dbReference>
<evidence type="ECO:0000313" key="1">
    <source>
        <dbReference type="EMBL" id="QOW01876.1"/>
    </source>
</evidence>
<keyword evidence="2" id="KW-1185">Reference proteome</keyword>
<keyword evidence="1" id="KW-0614">Plasmid</keyword>
<dbReference type="AlphaFoldDB" id="A0A7M2XVT2"/>
<reference evidence="1 2" key="1">
    <citation type="submission" date="2020-10" db="EMBL/GenBank/DDBJ databases">
        <title>Whole genome sequence of oil-degrading bacteria Rhodococcus pyridinivorans strain 5Ap.</title>
        <authorList>
            <person name="Akhremchuk A.E."/>
            <person name="Valentovich L.N."/>
            <person name="Charniauskaya M.I."/>
            <person name="Bukliarevich H.A."/>
            <person name="Titok M.A."/>
        </authorList>
    </citation>
    <scope>NUCLEOTIDE SEQUENCE [LARGE SCALE GENOMIC DNA]</scope>
    <source>
        <strain evidence="1 2">5Ap</strain>
        <plasmid evidence="1 2">pSID</plasmid>
    </source>
</reference>
<evidence type="ECO:0000313" key="2">
    <source>
        <dbReference type="Proteomes" id="UP000593818"/>
    </source>
</evidence>
<organism evidence="1 2">
    <name type="scientific">Rhodococcus pyridinivorans</name>
    <dbReference type="NCBI Taxonomy" id="103816"/>
    <lineage>
        <taxon>Bacteria</taxon>
        <taxon>Bacillati</taxon>
        <taxon>Actinomycetota</taxon>
        <taxon>Actinomycetes</taxon>
        <taxon>Mycobacteriales</taxon>
        <taxon>Nocardiaceae</taxon>
        <taxon>Rhodococcus</taxon>
    </lineage>
</organism>
<dbReference type="Proteomes" id="UP000593818">
    <property type="component" value="Plasmid pSID"/>
</dbReference>